<dbReference type="PANTHER" id="PTHR35559">
    <property type="entry name" value="CHITIN-BINDING TYPE-4 DOMAIN-CONTAINING PROTEIN"/>
    <property type="match status" value="1"/>
</dbReference>
<keyword evidence="1" id="KW-0812">Transmembrane</keyword>
<evidence type="ECO:0000313" key="2">
    <source>
        <dbReference type="EMBL" id="CAH1238329.1"/>
    </source>
</evidence>
<keyword evidence="1" id="KW-1133">Transmembrane helix</keyword>
<organism evidence="2 3">
    <name type="scientific">Branchiostoma lanceolatum</name>
    <name type="common">Common lancelet</name>
    <name type="synonym">Amphioxus lanceolatum</name>
    <dbReference type="NCBI Taxonomy" id="7740"/>
    <lineage>
        <taxon>Eukaryota</taxon>
        <taxon>Metazoa</taxon>
        <taxon>Chordata</taxon>
        <taxon>Cephalochordata</taxon>
        <taxon>Leptocardii</taxon>
        <taxon>Amphioxiformes</taxon>
        <taxon>Branchiostomatidae</taxon>
        <taxon>Branchiostoma</taxon>
    </lineage>
</organism>
<name>A0A8J9W3B4_BRALA</name>
<sequence>MITATARGPQCNLQADLHEGNIVLHVRRRETVGSCEQLCVRPKMKLFVALLAVGLPALAAAHSWIVCTDYLENNGWYWDKAKCRAWPRNAKKYNLRNRRFGLAGGFPGFVHRLDDHPELTPLCNDPRDDATSYQLPMAAYYLGQKVVITHPTKNHASDPRCGIRNRRDTENLMYVVNGDEDPCCIDSPKLIQIMDMGVSPSGRGESDEVLGTYPKPGFQNAPKFCEDPDKAMGTYNFTIPMDLKPGRHTFVWKWIRVPTVNPFTTCWEADVFATKAERDAHYLATGRTTEDMWDFYQIHNIVDGEIVDPIDI</sequence>
<keyword evidence="3" id="KW-1185">Reference proteome</keyword>
<evidence type="ECO:0000256" key="1">
    <source>
        <dbReference type="SAM" id="Phobius"/>
    </source>
</evidence>
<gene>
    <name evidence="2" type="primary">Hypp5563</name>
    <name evidence="2" type="ORF">BLAG_LOCUS2978</name>
</gene>
<reference evidence="2" key="1">
    <citation type="submission" date="2022-01" db="EMBL/GenBank/DDBJ databases">
        <authorList>
            <person name="Braso-Vives M."/>
        </authorList>
    </citation>
    <scope>NUCLEOTIDE SEQUENCE</scope>
</reference>
<dbReference type="OrthoDB" id="165036at2759"/>
<accession>A0A8J9W3B4</accession>
<keyword evidence="1" id="KW-0472">Membrane</keyword>
<dbReference type="Proteomes" id="UP000838412">
    <property type="component" value="Chromosome 10"/>
</dbReference>
<evidence type="ECO:0000313" key="3">
    <source>
        <dbReference type="Proteomes" id="UP000838412"/>
    </source>
</evidence>
<protein>
    <submittedName>
        <fullName evidence="2">Hypp5563 protein</fullName>
    </submittedName>
</protein>
<proteinExistence type="predicted"/>
<feature type="transmembrane region" description="Helical" evidence="1">
    <location>
        <begin position="46"/>
        <end position="65"/>
    </location>
</feature>
<dbReference type="EMBL" id="OV696695">
    <property type="protein sequence ID" value="CAH1238329.1"/>
    <property type="molecule type" value="Genomic_DNA"/>
</dbReference>
<dbReference type="AlphaFoldDB" id="A0A8J9W3B4"/>
<dbReference type="PANTHER" id="PTHR35559:SF1">
    <property type="entry name" value="CHITIN-BINDING TYPE-4 DOMAIN-CONTAINING PROTEIN"/>
    <property type="match status" value="1"/>
</dbReference>